<sequence length="205" mass="23345">MKKPIFVPFIDVEEFNYDVVNHSSCNRDDSMLLEFIIFNYNKADVETSIEDSLVGIVVSFEEDVFKLYGDHAFRLGSNRKITQISWEYSFVLSSLTDQSTKIYQNNLWFVVITGCVKDDMIGLTFDLSSTFGTKTYQLGYLQKDVLASFFSIMLPPLKVPISLKKSGCIRNNQKIQIQSSNQSIAIDQVPSMVSKPPCIKDNLDF</sequence>
<name>A0ACC0BN66_CATRO</name>
<reference evidence="2" key="1">
    <citation type="journal article" date="2023" name="Nat. Plants">
        <title>Single-cell RNA sequencing provides a high-resolution roadmap for understanding the multicellular compartmentation of specialized metabolism.</title>
        <authorList>
            <person name="Sun S."/>
            <person name="Shen X."/>
            <person name="Li Y."/>
            <person name="Li Y."/>
            <person name="Wang S."/>
            <person name="Li R."/>
            <person name="Zhang H."/>
            <person name="Shen G."/>
            <person name="Guo B."/>
            <person name="Wei J."/>
            <person name="Xu J."/>
            <person name="St-Pierre B."/>
            <person name="Chen S."/>
            <person name="Sun C."/>
        </authorList>
    </citation>
    <scope>NUCLEOTIDE SEQUENCE [LARGE SCALE GENOMIC DNA]</scope>
</reference>
<evidence type="ECO:0000313" key="2">
    <source>
        <dbReference type="Proteomes" id="UP001060085"/>
    </source>
</evidence>
<accession>A0ACC0BN66</accession>
<dbReference type="Proteomes" id="UP001060085">
    <property type="component" value="Linkage Group LG03"/>
</dbReference>
<dbReference type="EMBL" id="CM044703">
    <property type="protein sequence ID" value="KAI5674116.1"/>
    <property type="molecule type" value="Genomic_DNA"/>
</dbReference>
<organism evidence="1 2">
    <name type="scientific">Catharanthus roseus</name>
    <name type="common">Madagascar periwinkle</name>
    <name type="synonym">Vinca rosea</name>
    <dbReference type="NCBI Taxonomy" id="4058"/>
    <lineage>
        <taxon>Eukaryota</taxon>
        <taxon>Viridiplantae</taxon>
        <taxon>Streptophyta</taxon>
        <taxon>Embryophyta</taxon>
        <taxon>Tracheophyta</taxon>
        <taxon>Spermatophyta</taxon>
        <taxon>Magnoliopsida</taxon>
        <taxon>eudicotyledons</taxon>
        <taxon>Gunneridae</taxon>
        <taxon>Pentapetalae</taxon>
        <taxon>asterids</taxon>
        <taxon>lamiids</taxon>
        <taxon>Gentianales</taxon>
        <taxon>Apocynaceae</taxon>
        <taxon>Rauvolfioideae</taxon>
        <taxon>Vinceae</taxon>
        <taxon>Catharanthinae</taxon>
        <taxon>Catharanthus</taxon>
    </lineage>
</organism>
<keyword evidence="2" id="KW-1185">Reference proteome</keyword>
<gene>
    <name evidence="1" type="ORF">M9H77_14480</name>
</gene>
<proteinExistence type="predicted"/>
<protein>
    <submittedName>
        <fullName evidence="1">Uncharacterized protein</fullName>
    </submittedName>
</protein>
<comment type="caution">
    <text evidence="1">The sequence shown here is derived from an EMBL/GenBank/DDBJ whole genome shotgun (WGS) entry which is preliminary data.</text>
</comment>
<evidence type="ECO:0000313" key="1">
    <source>
        <dbReference type="EMBL" id="KAI5674116.1"/>
    </source>
</evidence>